<accession>A0AA38PIP9</accession>
<evidence type="ECO:0000313" key="2">
    <source>
        <dbReference type="Proteomes" id="UP001163846"/>
    </source>
</evidence>
<sequence>MPLYMPLPNELLHSIVEYAAYPINGVSDFYEAPNMFKHPSPELVALSVADWRLRRVCMPFLFANIAVRCIPLEDAARLEKDLAALSRYIKFLRFGECACDSISQFHDKKSRRDEIIIQILRQLNHLSNVEFSDCKHDTVLFRALLAHPSVTSVLVYQIPGESMCDTDLSKVILWRQTSDWIFSPESDKYLSRGIRLLRLELMDIPLNSPHYQYRSKDFTGLQKIEMRSPEEDVTSVSYLCLSMLLSTHPTLNELWLFYDPGEYLICDAPPFISSFVEEFRRQKLRTVFYMHHVGFRKTNGRSSQHWCVIGLTLTVKSLGSTDASLTQLFKPLASSFPKVKQLSLLFSSNSKHIYHVNDLATALGQFSSLNELSINNVLERLEFFERNKSLPPIRQVDSTDASDAQRARVETGLLWYASLLAKEVRSLDTFHINDQCPALDSYRGGYWYSVGFRVTNGNRDVCGILTLPSYKGSRNVLLETRLLPPGFM</sequence>
<evidence type="ECO:0000313" key="1">
    <source>
        <dbReference type="EMBL" id="KAJ3843261.1"/>
    </source>
</evidence>
<name>A0AA38PIP9_9AGAR</name>
<gene>
    <name evidence="1" type="ORF">F5878DRAFT_706957</name>
</gene>
<organism evidence="1 2">
    <name type="scientific">Lentinula raphanica</name>
    <dbReference type="NCBI Taxonomy" id="153919"/>
    <lineage>
        <taxon>Eukaryota</taxon>
        <taxon>Fungi</taxon>
        <taxon>Dikarya</taxon>
        <taxon>Basidiomycota</taxon>
        <taxon>Agaricomycotina</taxon>
        <taxon>Agaricomycetes</taxon>
        <taxon>Agaricomycetidae</taxon>
        <taxon>Agaricales</taxon>
        <taxon>Marasmiineae</taxon>
        <taxon>Omphalotaceae</taxon>
        <taxon>Lentinula</taxon>
    </lineage>
</organism>
<dbReference type="EMBL" id="MU805981">
    <property type="protein sequence ID" value="KAJ3843261.1"/>
    <property type="molecule type" value="Genomic_DNA"/>
</dbReference>
<dbReference type="Proteomes" id="UP001163846">
    <property type="component" value="Unassembled WGS sequence"/>
</dbReference>
<dbReference type="AlphaFoldDB" id="A0AA38PIP9"/>
<proteinExistence type="predicted"/>
<protein>
    <submittedName>
        <fullName evidence="1">Uncharacterized protein</fullName>
    </submittedName>
</protein>
<reference evidence="1" key="1">
    <citation type="submission" date="2022-08" db="EMBL/GenBank/DDBJ databases">
        <authorList>
            <consortium name="DOE Joint Genome Institute"/>
            <person name="Min B."/>
            <person name="Riley R."/>
            <person name="Sierra-Patev S."/>
            <person name="Naranjo-Ortiz M."/>
            <person name="Looney B."/>
            <person name="Konkel Z."/>
            <person name="Slot J.C."/>
            <person name="Sakamoto Y."/>
            <person name="Steenwyk J.L."/>
            <person name="Rokas A."/>
            <person name="Carro J."/>
            <person name="Camarero S."/>
            <person name="Ferreira P."/>
            <person name="Molpeceres G."/>
            <person name="Ruiz-Duenas F.J."/>
            <person name="Serrano A."/>
            <person name="Henrissat B."/>
            <person name="Drula E."/>
            <person name="Hughes K.W."/>
            <person name="Mata J.L."/>
            <person name="Ishikawa N.K."/>
            <person name="Vargas-Isla R."/>
            <person name="Ushijima S."/>
            <person name="Smith C.A."/>
            <person name="Ahrendt S."/>
            <person name="Andreopoulos W."/>
            <person name="He G."/>
            <person name="Labutti K."/>
            <person name="Lipzen A."/>
            <person name="Ng V."/>
            <person name="Sandor L."/>
            <person name="Barry K."/>
            <person name="Martinez A.T."/>
            <person name="Xiao Y."/>
            <person name="Gibbons J.G."/>
            <person name="Terashima K."/>
            <person name="Hibbett D.S."/>
            <person name="Grigoriev I.V."/>
        </authorList>
    </citation>
    <scope>NUCLEOTIDE SEQUENCE</scope>
    <source>
        <strain evidence="1">TFB9207</strain>
    </source>
</reference>
<keyword evidence="2" id="KW-1185">Reference proteome</keyword>
<comment type="caution">
    <text evidence="1">The sequence shown here is derived from an EMBL/GenBank/DDBJ whole genome shotgun (WGS) entry which is preliminary data.</text>
</comment>